<protein>
    <submittedName>
        <fullName evidence="1">Uncharacterized protein</fullName>
    </submittedName>
</protein>
<organism evidence="1 2">
    <name type="scientific">Rangifer tarandus platyrhynchus</name>
    <name type="common">Svalbard reindeer</name>
    <dbReference type="NCBI Taxonomy" id="3082113"/>
    <lineage>
        <taxon>Eukaryota</taxon>
        <taxon>Metazoa</taxon>
        <taxon>Chordata</taxon>
        <taxon>Craniata</taxon>
        <taxon>Vertebrata</taxon>
        <taxon>Euteleostomi</taxon>
        <taxon>Mammalia</taxon>
        <taxon>Eutheria</taxon>
        <taxon>Laurasiatheria</taxon>
        <taxon>Artiodactyla</taxon>
        <taxon>Ruminantia</taxon>
        <taxon>Pecora</taxon>
        <taxon>Cervidae</taxon>
        <taxon>Odocoileinae</taxon>
        <taxon>Rangifer</taxon>
    </lineage>
</organism>
<dbReference type="Proteomes" id="UP001162501">
    <property type="component" value="Chromosome 21"/>
</dbReference>
<proteinExistence type="predicted"/>
<evidence type="ECO:0000313" key="1">
    <source>
        <dbReference type="EMBL" id="CAN0144227.1"/>
    </source>
</evidence>
<feature type="non-terminal residue" evidence="1">
    <location>
        <position position="178"/>
    </location>
</feature>
<reference evidence="1" key="1">
    <citation type="submission" date="2023-05" db="EMBL/GenBank/DDBJ databases">
        <authorList>
            <consortium name="ELIXIR-Norway"/>
        </authorList>
    </citation>
    <scope>NUCLEOTIDE SEQUENCE</scope>
</reference>
<name>A0AC59Z136_RANTA</name>
<accession>A0AC59Z136</accession>
<sequence>MVHSLSPQAPRVHVALSGAALPGHKPCLPPPTAPKSVLFPFRPRAAGRRLMEWEEVGTSGLWLFLAPGFSPSSSRPPRGRPCGGLLRGRAEGQSGAGPGDSQQPCCAVWVACPMNPRPDLPAPPGAQLQAWVAASARRGRGVQRPRFLSRSAPTSHAIQPGPGHRPSRQSPRTAVPLG</sequence>
<gene>
    <name evidence="1" type="ORF">MRATA1EN22A_LOCUS12719</name>
</gene>
<evidence type="ECO:0000313" key="2">
    <source>
        <dbReference type="Proteomes" id="UP001162501"/>
    </source>
</evidence>
<reference evidence="1" key="2">
    <citation type="submission" date="2025-03" db="EMBL/GenBank/DDBJ databases">
        <authorList>
            <consortium name="ELIXIR-Norway"/>
            <consortium name="Elixir Norway"/>
        </authorList>
    </citation>
    <scope>NUCLEOTIDE SEQUENCE</scope>
</reference>
<dbReference type="EMBL" id="OX596105">
    <property type="protein sequence ID" value="CAN0144227.1"/>
    <property type="molecule type" value="Genomic_DNA"/>
</dbReference>